<dbReference type="InterPro" id="IPR045931">
    <property type="entry name" value="DUF6350"/>
</dbReference>
<feature type="transmembrane region" description="Helical" evidence="1">
    <location>
        <begin position="327"/>
        <end position="350"/>
    </location>
</feature>
<dbReference type="RefSeq" id="WP_091238634.1">
    <property type="nucleotide sequence ID" value="NZ_FNIR01000001.1"/>
</dbReference>
<dbReference type="Proteomes" id="UP000199088">
    <property type="component" value="Unassembled WGS sequence"/>
</dbReference>
<keyword evidence="1" id="KW-0812">Transmembrane</keyword>
<evidence type="ECO:0000256" key="1">
    <source>
        <dbReference type="SAM" id="Phobius"/>
    </source>
</evidence>
<keyword evidence="3" id="KW-1185">Reference proteome</keyword>
<reference evidence="3" key="1">
    <citation type="submission" date="2016-10" db="EMBL/GenBank/DDBJ databases">
        <authorList>
            <person name="Varghese N."/>
            <person name="Submissions S."/>
        </authorList>
    </citation>
    <scope>NUCLEOTIDE SEQUENCE [LARGE SCALE GENOMIC DNA]</scope>
    <source>
        <strain evidence="3">DSM 45843</strain>
    </source>
</reference>
<feature type="transmembrane region" description="Helical" evidence="1">
    <location>
        <begin position="219"/>
        <end position="243"/>
    </location>
</feature>
<accession>A0A1H0CTK1</accession>
<feature type="transmembrane region" description="Helical" evidence="1">
    <location>
        <begin position="250"/>
        <end position="274"/>
    </location>
</feature>
<proteinExistence type="predicted"/>
<dbReference type="EMBL" id="FNIR01000001">
    <property type="protein sequence ID" value="SDN61218.1"/>
    <property type="molecule type" value="Genomic_DNA"/>
</dbReference>
<evidence type="ECO:0000313" key="2">
    <source>
        <dbReference type="EMBL" id="SDN61218.1"/>
    </source>
</evidence>
<dbReference type="STRING" id="1052260.SAMN05660199_00407"/>
<feature type="transmembrane region" description="Helical" evidence="1">
    <location>
        <begin position="188"/>
        <end position="213"/>
    </location>
</feature>
<feature type="transmembrane region" description="Helical" evidence="1">
    <location>
        <begin position="117"/>
        <end position="139"/>
    </location>
</feature>
<feature type="transmembrane region" description="Helical" evidence="1">
    <location>
        <begin position="362"/>
        <end position="388"/>
    </location>
</feature>
<feature type="transmembrane region" description="Helical" evidence="1">
    <location>
        <begin position="151"/>
        <end position="168"/>
    </location>
</feature>
<feature type="transmembrane region" description="Helical" evidence="1">
    <location>
        <begin position="294"/>
        <end position="315"/>
    </location>
</feature>
<dbReference type="AlphaFoldDB" id="A0A1H0CTK1"/>
<organism evidence="2 3">
    <name type="scientific">Klenkia soli</name>
    <dbReference type="NCBI Taxonomy" id="1052260"/>
    <lineage>
        <taxon>Bacteria</taxon>
        <taxon>Bacillati</taxon>
        <taxon>Actinomycetota</taxon>
        <taxon>Actinomycetes</taxon>
        <taxon>Geodermatophilales</taxon>
        <taxon>Geodermatophilaceae</taxon>
        <taxon>Klenkia</taxon>
    </lineage>
</organism>
<evidence type="ECO:0000313" key="3">
    <source>
        <dbReference type="Proteomes" id="UP000199088"/>
    </source>
</evidence>
<name>A0A1H0CTK1_9ACTN</name>
<feature type="transmembrane region" description="Helical" evidence="1">
    <location>
        <begin position="83"/>
        <end position="105"/>
    </location>
</feature>
<keyword evidence="1" id="KW-0472">Membrane</keyword>
<gene>
    <name evidence="2" type="ORF">SAMN05660199_00407</name>
</gene>
<keyword evidence="1" id="KW-1133">Transmembrane helix</keyword>
<sequence>MRPLLTRSSDRGGDRVRLPLAMLALATSAAVTAVGLLVLTLALVVLAALDPSGGLGVGADTALAARLWLLAHGAGLRLPSGTIVLAPLLLTAAIGWGASSAARWVVLRRDVSGRRAVGTVVAAIGAGHAVLVLLLALVVTTPGASVGLLRALPGAVLLPLVAAGWGAARESGVAGDLLDRAPGPGRALARGVLAGVLALLALALVVVAVAVAADIGGAAALATSLGGASAGAVGLVGLSVLLLPNAAAAVLGLAAGPGFTVGAGTLVSTGGVTLGAVPALPLLAGLPDTQAVPLLAFVSQVLPLLAGLVAGTAMARRLADVDGGAVTAALWGVVTGVGVGVAAGLLALVGGGSLGDGGLADVGAPALATGLATAAQAGLAAAVAAAVVRWRR</sequence>
<protein>
    <submittedName>
        <fullName evidence="2">Uncharacterized protein</fullName>
    </submittedName>
</protein>
<dbReference type="OrthoDB" id="5198530at2"/>
<dbReference type="Pfam" id="PF19877">
    <property type="entry name" value="DUF6350"/>
    <property type="match status" value="1"/>
</dbReference>
<feature type="transmembrane region" description="Helical" evidence="1">
    <location>
        <begin position="20"/>
        <end position="49"/>
    </location>
</feature>